<evidence type="ECO:0000256" key="1">
    <source>
        <dbReference type="ARBA" id="ARBA00004123"/>
    </source>
</evidence>
<evidence type="ECO:0000256" key="2">
    <source>
        <dbReference type="ARBA" id="ARBA00022553"/>
    </source>
</evidence>
<comment type="subcellular location">
    <subcellularLocation>
        <location evidence="1">Nucleus</location>
    </subcellularLocation>
</comment>
<sequence length="226" mass="25716">MEEDEQFKLDALQKIANSAPISSVLDEKSAKRYILSFEKRLSENQQVRMQDQVKTEQLIDADFGVFDAIQTLKGFSDYPQYISLLVSTQSIESIIGILDHENIDLVIAVIDLIKELTDPDLFFIEPNSILFAAELIKEKTELQLIPCLKRLDENELDEQTGILNIMGILDNLLEVNATIVEQSLSQSESNDGSIFLKWLINRISKGPYPEDQLLIDNKNLKDQNKD</sequence>
<protein>
    <submittedName>
        <fullName evidence="7">Putative nuclear protein NAP</fullName>
    </submittedName>
</protein>
<evidence type="ECO:0000313" key="8">
    <source>
        <dbReference type="Proteomes" id="UP000324800"/>
    </source>
</evidence>
<dbReference type="Proteomes" id="UP000324800">
    <property type="component" value="Unassembled WGS sequence"/>
</dbReference>
<organism evidence="7 8">
    <name type="scientific">Streblomastix strix</name>
    <dbReference type="NCBI Taxonomy" id="222440"/>
    <lineage>
        <taxon>Eukaryota</taxon>
        <taxon>Metamonada</taxon>
        <taxon>Preaxostyla</taxon>
        <taxon>Oxymonadida</taxon>
        <taxon>Streblomastigidae</taxon>
        <taxon>Streblomastix</taxon>
    </lineage>
</organism>
<dbReference type="InterPro" id="IPR039678">
    <property type="entry name" value="CTNNBL1"/>
</dbReference>
<accession>A0A5J4T8F1</accession>
<dbReference type="OrthoDB" id="1898821at2759"/>
<evidence type="ECO:0000313" key="7">
    <source>
        <dbReference type="EMBL" id="KAA6354537.1"/>
    </source>
</evidence>
<evidence type="ECO:0000256" key="3">
    <source>
        <dbReference type="ARBA" id="ARBA00022737"/>
    </source>
</evidence>
<comment type="caution">
    <text evidence="7">The sequence shown here is derived from an EMBL/GenBank/DDBJ whole genome shotgun (WGS) entry which is preliminary data.</text>
</comment>
<dbReference type="InterPro" id="IPR013180">
    <property type="entry name" value="CTNNBL1_N"/>
</dbReference>
<evidence type="ECO:0000256" key="4">
    <source>
        <dbReference type="ARBA" id="ARBA00023054"/>
    </source>
</evidence>
<keyword evidence="5" id="KW-0539">Nucleus</keyword>
<feature type="domain" description="Beta-catenin-like protein 1 N-terminal" evidence="6">
    <location>
        <begin position="2"/>
        <end position="110"/>
    </location>
</feature>
<proteinExistence type="predicted"/>
<dbReference type="PANTHER" id="PTHR14978">
    <property type="entry name" value="BETA-CATENIN-LIKE PROTEIN 1 NUCLEAR ASSOCIATED PROTEIN"/>
    <property type="match status" value="1"/>
</dbReference>
<reference evidence="7 8" key="1">
    <citation type="submission" date="2019-03" db="EMBL/GenBank/DDBJ databases">
        <title>Single cell metagenomics reveals metabolic interactions within the superorganism composed of flagellate Streblomastix strix and complex community of Bacteroidetes bacteria on its surface.</title>
        <authorList>
            <person name="Treitli S.C."/>
            <person name="Kolisko M."/>
            <person name="Husnik F."/>
            <person name="Keeling P."/>
            <person name="Hampl V."/>
        </authorList>
    </citation>
    <scope>NUCLEOTIDE SEQUENCE [LARGE SCALE GENOMIC DNA]</scope>
    <source>
        <strain evidence="7">ST1C</strain>
    </source>
</reference>
<dbReference type="Gene3D" id="1.25.10.10">
    <property type="entry name" value="Leucine-rich Repeat Variant"/>
    <property type="match status" value="1"/>
</dbReference>
<dbReference type="Pfam" id="PF08216">
    <property type="entry name" value="CTNNBL"/>
    <property type="match status" value="1"/>
</dbReference>
<feature type="non-terminal residue" evidence="7">
    <location>
        <position position="226"/>
    </location>
</feature>
<dbReference type="InterPro" id="IPR011989">
    <property type="entry name" value="ARM-like"/>
</dbReference>
<name>A0A5J4T8F1_9EUKA</name>
<evidence type="ECO:0000259" key="6">
    <source>
        <dbReference type="SMART" id="SM01156"/>
    </source>
</evidence>
<keyword evidence="4" id="KW-0175">Coiled coil</keyword>
<evidence type="ECO:0000256" key="5">
    <source>
        <dbReference type="ARBA" id="ARBA00023242"/>
    </source>
</evidence>
<keyword evidence="3" id="KW-0677">Repeat</keyword>
<gene>
    <name evidence="7" type="ORF">EZS28_049936</name>
</gene>
<dbReference type="SMART" id="SM01156">
    <property type="entry name" value="DUF1716"/>
    <property type="match status" value="1"/>
</dbReference>
<dbReference type="GO" id="GO:0005681">
    <property type="term" value="C:spliceosomal complex"/>
    <property type="evidence" value="ECO:0007669"/>
    <property type="project" value="TreeGrafter"/>
</dbReference>
<dbReference type="EMBL" id="SNRW01036142">
    <property type="protein sequence ID" value="KAA6354537.1"/>
    <property type="molecule type" value="Genomic_DNA"/>
</dbReference>
<dbReference type="AlphaFoldDB" id="A0A5J4T8F1"/>
<dbReference type="PANTHER" id="PTHR14978:SF0">
    <property type="entry name" value="BETA-CATENIN-LIKE PROTEIN 1"/>
    <property type="match status" value="1"/>
</dbReference>
<keyword evidence="2" id="KW-0597">Phosphoprotein</keyword>